<evidence type="ECO:0000313" key="1">
    <source>
        <dbReference type="EMBL" id="MBO3656692.1"/>
    </source>
</evidence>
<organism evidence="1 2">
    <name type="scientific">Acinetobacter haemolyticus</name>
    <dbReference type="NCBI Taxonomy" id="29430"/>
    <lineage>
        <taxon>Bacteria</taxon>
        <taxon>Pseudomonadati</taxon>
        <taxon>Pseudomonadota</taxon>
        <taxon>Gammaproteobacteria</taxon>
        <taxon>Moraxellales</taxon>
        <taxon>Moraxellaceae</taxon>
        <taxon>Acinetobacter</taxon>
    </lineage>
</organism>
<dbReference type="Pfam" id="PF10698">
    <property type="entry name" value="DUF2505"/>
    <property type="match status" value="1"/>
</dbReference>
<dbReference type="InterPro" id="IPR019639">
    <property type="entry name" value="DUF2505"/>
</dbReference>
<accession>A0AAW4J176</accession>
<name>A0AAW4J176_ACIHA</name>
<protein>
    <submittedName>
        <fullName evidence="1">DUF2505 family protein</fullName>
    </submittedName>
</protein>
<dbReference type="EMBL" id="JAGFOT010000001">
    <property type="protein sequence ID" value="MBO3656692.1"/>
    <property type="molecule type" value="Genomic_DNA"/>
</dbReference>
<evidence type="ECO:0000313" key="2">
    <source>
        <dbReference type="Proteomes" id="UP000670925"/>
    </source>
</evidence>
<reference evidence="1" key="1">
    <citation type="submission" date="2021-03" db="EMBL/GenBank/DDBJ databases">
        <title>Acinetobacter spp. whole-genome sequenced from Terengganu.</title>
        <authorList>
            <person name="Mohd Rani F."/>
        </authorList>
    </citation>
    <scope>NUCLEOTIDE SEQUENCE</scope>
    <source>
        <strain evidence="1">AC1502</strain>
    </source>
</reference>
<dbReference type="RefSeq" id="WP_208463258.1">
    <property type="nucleotide sequence ID" value="NZ_JAGFOT010000001.1"/>
</dbReference>
<dbReference type="Proteomes" id="UP000670925">
    <property type="component" value="Unassembled WGS sequence"/>
</dbReference>
<gene>
    <name evidence="1" type="ORF">J5N55_01130</name>
</gene>
<comment type="caution">
    <text evidence="1">The sequence shown here is derived from an EMBL/GenBank/DDBJ whole genome shotgun (WGS) entry which is preliminary data.</text>
</comment>
<dbReference type="AlphaFoldDB" id="A0AAW4J176"/>
<sequence>MTHTFDIESRIQGIPLELALVQLRNPEFHELICRSLPASNINILESKINQSHYSLKRQQNMDVDIPKIAQKFLKDAFRLYREDHWDINNLTFTSYFKPNMPGEFKSKTTILVQGEILCIHQKWEVVVNVPLIHGILAKHAESEIRKFQQIEIDVIQKELMKHST</sequence>
<proteinExistence type="predicted"/>